<dbReference type="Proteomes" id="UP001519863">
    <property type="component" value="Unassembled WGS sequence"/>
</dbReference>
<proteinExistence type="predicted"/>
<name>A0ABS7BH59_9ACTN</name>
<dbReference type="InterPro" id="IPR056510">
    <property type="entry name" value="WapI"/>
</dbReference>
<sequence length="163" mass="18354">MRLIDTAGHELVLRVVGYQSPEAEDLRLRNSWHMLEGTAATHEGSWSFRYPALTCDESPMVSTWLRNVAGSLTTGDTTPDPRRPVSDSLSFVEPNLALRFIGEQAGLAEIEIMLDLEFKPPWRPDRHAGAPLVLRYLLLPGALERAAADWDREVQRYPDRSAE</sequence>
<gene>
    <name evidence="1" type="ORF">KZ829_41425</name>
</gene>
<evidence type="ECO:0000313" key="2">
    <source>
        <dbReference type="Proteomes" id="UP001519863"/>
    </source>
</evidence>
<dbReference type="EMBL" id="JAHXZI010000039">
    <property type="protein sequence ID" value="MBW6440206.1"/>
    <property type="molecule type" value="Genomic_DNA"/>
</dbReference>
<dbReference type="Pfam" id="PF24716">
    <property type="entry name" value="WapI"/>
    <property type="match status" value="1"/>
</dbReference>
<accession>A0ABS7BH59</accession>
<comment type="caution">
    <text evidence="1">The sequence shown here is derived from an EMBL/GenBank/DDBJ whole genome shotgun (WGS) entry which is preliminary data.</text>
</comment>
<keyword evidence="2" id="KW-1185">Reference proteome</keyword>
<reference evidence="1 2" key="1">
    <citation type="journal article" date="2013" name="Antonie Van Leeuwenhoek">
        <title>Actinoplanes hulinensis sp. nov., a novel actinomycete isolated from soybean root (Glycine max (L.) Merr).</title>
        <authorList>
            <person name="Shen Y."/>
            <person name="Liu C."/>
            <person name="Wang X."/>
            <person name="Zhao J."/>
            <person name="Jia F."/>
            <person name="Zhang Y."/>
            <person name="Wang L."/>
            <person name="Yang D."/>
            <person name="Xiang W."/>
        </authorList>
    </citation>
    <scope>NUCLEOTIDE SEQUENCE [LARGE SCALE GENOMIC DNA]</scope>
    <source>
        <strain evidence="1 2">NEAU-M9</strain>
    </source>
</reference>
<evidence type="ECO:0000313" key="1">
    <source>
        <dbReference type="EMBL" id="MBW6440206.1"/>
    </source>
</evidence>
<organism evidence="1 2">
    <name type="scientific">Actinoplanes hulinensis</name>
    <dbReference type="NCBI Taxonomy" id="1144547"/>
    <lineage>
        <taxon>Bacteria</taxon>
        <taxon>Bacillati</taxon>
        <taxon>Actinomycetota</taxon>
        <taxon>Actinomycetes</taxon>
        <taxon>Micromonosporales</taxon>
        <taxon>Micromonosporaceae</taxon>
        <taxon>Actinoplanes</taxon>
    </lineage>
</organism>
<dbReference type="RefSeq" id="WP_220149320.1">
    <property type="nucleotide sequence ID" value="NZ_JAHXZI010000039.1"/>
</dbReference>
<protein>
    <submittedName>
        <fullName evidence="1">Uncharacterized protein</fullName>
    </submittedName>
</protein>